<dbReference type="Gramene" id="Zm00001eb420750_T001">
    <property type="protein sequence ID" value="Zm00001eb420750_P001"/>
    <property type="gene ID" value="Zm00001eb420750"/>
</dbReference>
<protein>
    <submittedName>
        <fullName evidence="1">Uncharacterized protein</fullName>
    </submittedName>
</protein>
<reference evidence="1" key="2">
    <citation type="submission" date="2019-07" db="EMBL/GenBank/DDBJ databases">
        <authorList>
            <person name="Seetharam A."/>
            <person name="Woodhouse M."/>
            <person name="Cannon E."/>
        </authorList>
    </citation>
    <scope>NUCLEOTIDE SEQUENCE [LARGE SCALE GENOMIC DNA]</scope>
    <source>
        <strain evidence="1">cv. B73</strain>
    </source>
</reference>
<dbReference type="AlphaFoldDB" id="A0A804RHE0"/>
<name>A0A804RHE0_MAIZE</name>
<evidence type="ECO:0000313" key="2">
    <source>
        <dbReference type="Proteomes" id="UP000007305"/>
    </source>
</evidence>
<reference evidence="1" key="3">
    <citation type="submission" date="2021-05" db="UniProtKB">
        <authorList>
            <consortium name="EnsemblPlants"/>
        </authorList>
    </citation>
    <scope>IDENTIFICATION</scope>
    <source>
        <strain evidence="1">cv. B73</strain>
    </source>
</reference>
<keyword evidence="2" id="KW-1185">Reference proteome</keyword>
<proteinExistence type="predicted"/>
<reference evidence="2" key="1">
    <citation type="journal article" date="2009" name="Science">
        <title>The B73 maize genome: complexity, diversity, and dynamics.</title>
        <authorList>
            <person name="Schnable P.S."/>
            <person name="Ware D."/>
            <person name="Fulton R.S."/>
            <person name="Stein J.C."/>
            <person name="Wei F."/>
            <person name="Pasternak S."/>
            <person name="Liang C."/>
            <person name="Zhang J."/>
            <person name="Fulton L."/>
            <person name="Graves T.A."/>
            <person name="Minx P."/>
            <person name="Reily A.D."/>
            <person name="Courtney L."/>
            <person name="Kruchowski S.S."/>
            <person name="Tomlinson C."/>
            <person name="Strong C."/>
            <person name="Delehaunty K."/>
            <person name="Fronick C."/>
            <person name="Courtney B."/>
            <person name="Rock S.M."/>
            <person name="Belter E."/>
            <person name="Du F."/>
            <person name="Kim K."/>
            <person name="Abbott R.M."/>
            <person name="Cotton M."/>
            <person name="Levy A."/>
            <person name="Marchetto P."/>
            <person name="Ochoa K."/>
            <person name="Jackson S.M."/>
            <person name="Gillam B."/>
            <person name="Chen W."/>
            <person name="Yan L."/>
            <person name="Higginbotham J."/>
            <person name="Cardenas M."/>
            <person name="Waligorski J."/>
            <person name="Applebaum E."/>
            <person name="Phelps L."/>
            <person name="Falcone J."/>
            <person name="Kanchi K."/>
            <person name="Thane T."/>
            <person name="Scimone A."/>
            <person name="Thane N."/>
            <person name="Henke J."/>
            <person name="Wang T."/>
            <person name="Ruppert J."/>
            <person name="Shah N."/>
            <person name="Rotter K."/>
            <person name="Hodges J."/>
            <person name="Ingenthron E."/>
            <person name="Cordes M."/>
            <person name="Kohlberg S."/>
            <person name="Sgro J."/>
            <person name="Delgado B."/>
            <person name="Mead K."/>
            <person name="Chinwalla A."/>
            <person name="Leonard S."/>
            <person name="Crouse K."/>
            <person name="Collura K."/>
            <person name="Kudrna D."/>
            <person name="Currie J."/>
            <person name="He R."/>
            <person name="Angelova A."/>
            <person name="Rajasekar S."/>
            <person name="Mueller T."/>
            <person name="Lomeli R."/>
            <person name="Scara G."/>
            <person name="Ko A."/>
            <person name="Delaney K."/>
            <person name="Wissotski M."/>
            <person name="Lopez G."/>
            <person name="Campos D."/>
            <person name="Braidotti M."/>
            <person name="Ashley E."/>
            <person name="Golser W."/>
            <person name="Kim H."/>
            <person name="Lee S."/>
            <person name="Lin J."/>
            <person name="Dujmic Z."/>
            <person name="Kim W."/>
            <person name="Talag J."/>
            <person name="Zuccolo A."/>
            <person name="Fan C."/>
            <person name="Sebastian A."/>
            <person name="Kramer M."/>
            <person name="Spiegel L."/>
            <person name="Nascimento L."/>
            <person name="Zutavern T."/>
            <person name="Miller B."/>
            <person name="Ambroise C."/>
            <person name="Muller S."/>
            <person name="Spooner W."/>
            <person name="Narechania A."/>
            <person name="Ren L."/>
            <person name="Wei S."/>
            <person name="Kumari S."/>
            <person name="Faga B."/>
            <person name="Levy M.J."/>
            <person name="McMahan L."/>
            <person name="Van Buren P."/>
            <person name="Vaughn M.W."/>
            <person name="Ying K."/>
            <person name="Yeh C.-T."/>
            <person name="Emrich S.J."/>
            <person name="Jia Y."/>
            <person name="Kalyanaraman A."/>
            <person name="Hsia A.-P."/>
            <person name="Barbazuk W.B."/>
            <person name="Baucom R.S."/>
            <person name="Brutnell T.P."/>
            <person name="Carpita N.C."/>
            <person name="Chaparro C."/>
            <person name="Chia J.-M."/>
            <person name="Deragon J.-M."/>
            <person name="Estill J.C."/>
            <person name="Fu Y."/>
            <person name="Jeddeloh J.A."/>
            <person name="Han Y."/>
            <person name="Lee H."/>
            <person name="Li P."/>
            <person name="Lisch D.R."/>
            <person name="Liu S."/>
            <person name="Liu Z."/>
            <person name="Nagel D.H."/>
            <person name="McCann M.C."/>
            <person name="SanMiguel P."/>
            <person name="Myers A.M."/>
            <person name="Nettleton D."/>
            <person name="Nguyen J."/>
            <person name="Penning B.W."/>
            <person name="Ponnala L."/>
            <person name="Schneider K.L."/>
            <person name="Schwartz D.C."/>
            <person name="Sharma A."/>
            <person name="Soderlund C."/>
            <person name="Springer N.M."/>
            <person name="Sun Q."/>
            <person name="Wang H."/>
            <person name="Waterman M."/>
            <person name="Westerman R."/>
            <person name="Wolfgruber T.K."/>
            <person name="Yang L."/>
            <person name="Yu Y."/>
            <person name="Zhang L."/>
            <person name="Zhou S."/>
            <person name="Zhu Q."/>
            <person name="Bennetzen J.L."/>
            <person name="Dawe R.K."/>
            <person name="Jiang J."/>
            <person name="Jiang N."/>
            <person name="Presting G.G."/>
            <person name="Wessler S.R."/>
            <person name="Aluru S."/>
            <person name="Martienssen R.A."/>
            <person name="Clifton S.W."/>
            <person name="McCombie W.R."/>
            <person name="Wing R.A."/>
            <person name="Wilson R.K."/>
        </authorList>
    </citation>
    <scope>NUCLEOTIDE SEQUENCE [LARGE SCALE GENOMIC DNA]</scope>
    <source>
        <strain evidence="2">cv. B73</strain>
    </source>
</reference>
<dbReference type="Proteomes" id="UP000007305">
    <property type="component" value="Chromosome 10"/>
</dbReference>
<dbReference type="EnsemblPlants" id="Zm00001eb420750_T001">
    <property type="protein sequence ID" value="Zm00001eb420750_P001"/>
    <property type="gene ID" value="Zm00001eb420750"/>
</dbReference>
<evidence type="ECO:0000313" key="1">
    <source>
        <dbReference type="EnsemblPlants" id="Zm00001eb420750_P001"/>
    </source>
</evidence>
<accession>A0A804RHE0</accession>
<dbReference type="InParanoid" id="A0A804RHE0"/>
<sequence>MLYNFCKCNLLSLAKLPGNLEAALEIRLVHANTPSQNRMLIPSRDGMSETYWEWRDAWVDREAHSIELGFHFSVYFVVCTHFYIKITKNGSSRWVVHLYPQ</sequence>
<organism evidence="1 2">
    <name type="scientific">Zea mays</name>
    <name type="common">Maize</name>
    <dbReference type="NCBI Taxonomy" id="4577"/>
    <lineage>
        <taxon>Eukaryota</taxon>
        <taxon>Viridiplantae</taxon>
        <taxon>Streptophyta</taxon>
        <taxon>Embryophyta</taxon>
        <taxon>Tracheophyta</taxon>
        <taxon>Spermatophyta</taxon>
        <taxon>Magnoliopsida</taxon>
        <taxon>Liliopsida</taxon>
        <taxon>Poales</taxon>
        <taxon>Poaceae</taxon>
        <taxon>PACMAD clade</taxon>
        <taxon>Panicoideae</taxon>
        <taxon>Andropogonodae</taxon>
        <taxon>Andropogoneae</taxon>
        <taxon>Tripsacinae</taxon>
        <taxon>Zea</taxon>
    </lineage>
</organism>